<dbReference type="InterPro" id="IPR019819">
    <property type="entry name" value="Carboxylesterase_B_CS"/>
</dbReference>
<dbReference type="InterPro" id="IPR050309">
    <property type="entry name" value="Type-B_Carboxylest/Lipase"/>
</dbReference>
<gene>
    <name evidence="5" type="ORF">FA15DRAFT_668680</name>
</gene>
<evidence type="ECO:0000256" key="1">
    <source>
        <dbReference type="ARBA" id="ARBA00005964"/>
    </source>
</evidence>
<dbReference type="OrthoDB" id="408631at2759"/>
<dbReference type="PANTHER" id="PTHR11559">
    <property type="entry name" value="CARBOXYLESTERASE"/>
    <property type="match status" value="1"/>
</dbReference>
<accession>A0A5C3KYG0</accession>
<feature type="signal peptide" evidence="3">
    <location>
        <begin position="1"/>
        <end position="30"/>
    </location>
</feature>
<dbReference type="STRING" id="230819.A0A5C3KYG0"/>
<feature type="domain" description="Carboxylesterase type B" evidence="4">
    <location>
        <begin position="38"/>
        <end position="552"/>
    </location>
</feature>
<dbReference type="Proteomes" id="UP000307440">
    <property type="component" value="Unassembled WGS sequence"/>
</dbReference>
<evidence type="ECO:0000259" key="4">
    <source>
        <dbReference type="Pfam" id="PF00135"/>
    </source>
</evidence>
<keyword evidence="6" id="KW-1185">Reference proteome</keyword>
<reference evidence="5 6" key="1">
    <citation type="journal article" date="2019" name="Nat. Ecol. Evol.">
        <title>Megaphylogeny resolves global patterns of mushroom evolution.</title>
        <authorList>
            <person name="Varga T."/>
            <person name="Krizsan K."/>
            <person name="Foldi C."/>
            <person name="Dima B."/>
            <person name="Sanchez-Garcia M."/>
            <person name="Sanchez-Ramirez S."/>
            <person name="Szollosi G.J."/>
            <person name="Szarkandi J.G."/>
            <person name="Papp V."/>
            <person name="Albert L."/>
            <person name="Andreopoulos W."/>
            <person name="Angelini C."/>
            <person name="Antonin V."/>
            <person name="Barry K.W."/>
            <person name="Bougher N.L."/>
            <person name="Buchanan P."/>
            <person name="Buyck B."/>
            <person name="Bense V."/>
            <person name="Catcheside P."/>
            <person name="Chovatia M."/>
            <person name="Cooper J."/>
            <person name="Damon W."/>
            <person name="Desjardin D."/>
            <person name="Finy P."/>
            <person name="Geml J."/>
            <person name="Haridas S."/>
            <person name="Hughes K."/>
            <person name="Justo A."/>
            <person name="Karasinski D."/>
            <person name="Kautmanova I."/>
            <person name="Kiss B."/>
            <person name="Kocsube S."/>
            <person name="Kotiranta H."/>
            <person name="LaButti K.M."/>
            <person name="Lechner B.E."/>
            <person name="Liimatainen K."/>
            <person name="Lipzen A."/>
            <person name="Lukacs Z."/>
            <person name="Mihaltcheva S."/>
            <person name="Morgado L.N."/>
            <person name="Niskanen T."/>
            <person name="Noordeloos M.E."/>
            <person name="Ohm R.A."/>
            <person name="Ortiz-Santana B."/>
            <person name="Ovrebo C."/>
            <person name="Racz N."/>
            <person name="Riley R."/>
            <person name="Savchenko A."/>
            <person name="Shiryaev A."/>
            <person name="Soop K."/>
            <person name="Spirin V."/>
            <person name="Szebenyi C."/>
            <person name="Tomsovsky M."/>
            <person name="Tulloss R.E."/>
            <person name="Uehling J."/>
            <person name="Grigoriev I.V."/>
            <person name="Vagvolgyi C."/>
            <person name="Papp T."/>
            <person name="Martin F.M."/>
            <person name="Miettinen O."/>
            <person name="Hibbett D.S."/>
            <person name="Nagy L.G."/>
        </authorList>
    </citation>
    <scope>NUCLEOTIDE SEQUENCE [LARGE SCALE GENOMIC DNA]</scope>
    <source>
        <strain evidence="5 6">CBS 121175</strain>
    </source>
</reference>
<sequence length="562" mass="61324">MASPSLGLMPNMLYLTSLLYLSHLILSIRAAPEVRLGRTTIVGRDILESNVHFFGGIPFAEPPAGKLRFKSPVLKTRLDGQTFNATGYGRSCIQPVSPDLSDLGMSEDCLTINIYRPAGMKRNEKLPVLFWIYGGGFIVGSSSAYDGSEIVAHSVRRGTPVVYVNFNYRVGPFGFPAGKEAEDKRKLNLGLQDVIAALKWVNANIDTFGGDKDKVTVFGESAGAVATAVLYFNRDFERLVRGAIIESGTSNGLPIFSASDREGRWQKFVSVVPSCSSIATSGNVFPCLQSVSEAEISAAYLSTFESGVDPILMPWLPIIDGGGGSLPDFPSKLYQQGKFAKIPYIIGTNVDEGTFFARAARQPGMTEEILRATLVEAVSPPLDEARLNSSINRLLELYPDVPALGSPYGTGDELFGLPSAFKQLSSILGDMMFQAPRRQWMDAASKHGVKSYGYLFTQPQPLGDPSMGVGHGSEFLFVYGTPLDPSPSARRLSTSMLNYWISFAVTLDPNDKKGAQRPIWPRYTGSNKVLLQLNGDNITTIPDEYREEQIAFFIANSLSLRR</sequence>
<dbReference type="InterPro" id="IPR029058">
    <property type="entry name" value="AB_hydrolase_fold"/>
</dbReference>
<dbReference type="Gene3D" id="3.40.50.1820">
    <property type="entry name" value="alpha/beta hydrolase"/>
    <property type="match status" value="1"/>
</dbReference>
<evidence type="ECO:0000256" key="2">
    <source>
        <dbReference type="ARBA" id="ARBA00022801"/>
    </source>
</evidence>
<dbReference type="InterPro" id="IPR002018">
    <property type="entry name" value="CarbesteraseB"/>
</dbReference>
<dbReference type="SUPFAM" id="SSF53474">
    <property type="entry name" value="alpha/beta-Hydrolases"/>
    <property type="match status" value="1"/>
</dbReference>
<protein>
    <recommendedName>
        <fullName evidence="3">Carboxylic ester hydrolase</fullName>
        <ecNumber evidence="3">3.1.1.-</ecNumber>
    </recommendedName>
</protein>
<dbReference type="EMBL" id="ML210188">
    <property type="protein sequence ID" value="TFK25315.1"/>
    <property type="molecule type" value="Genomic_DNA"/>
</dbReference>
<dbReference type="AlphaFoldDB" id="A0A5C3KYG0"/>
<organism evidence="5 6">
    <name type="scientific">Coprinopsis marcescibilis</name>
    <name type="common">Agaric fungus</name>
    <name type="synonym">Psathyrella marcescibilis</name>
    <dbReference type="NCBI Taxonomy" id="230819"/>
    <lineage>
        <taxon>Eukaryota</taxon>
        <taxon>Fungi</taxon>
        <taxon>Dikarya</taxon>
        <taxon>Basidiomycota</taxon>
        <taxon>Agaricomycotina</taxon>
        <taxon>Agaricomycetes</taxon>
        <taxon>Agaricomycetidae</taxon>
        <taxon>Agaricales</taxon>
        <taxon>Agaricineae</taxon>
        <taxon>Psathyrellaceae</taxon>
        <taxon>Coprinopsis</taxon>
    </lineage>
</organism>
<dbReference type="InterPro" id="IPR019826">
    <property type="entry name" value="Carboxylesterase_B_AS"/>
</dbReference>
<dbReference type="PROSITE" id="PS00122">
    <property type="entry name" value="CARBOXYLESTERASE_B_1"/>
    <property type="match status" value="1"/>
</dbReference>
<proteinExistence type="inferred from homology"/>
<dbReference type="EC" id="3.1.1.-" evidence="3"/>
<keyword evidence="3" id="KW-0732">Signal</keyword>
<dbReference type="Pfam" id="PF00135">
    <property type="entry name" value="COesterase"/>
    <property type="match status" value="1"/>
</dbReference>
<evidence type="ECO:0000313" key="5">
    <source>
        <dbReference type="EMBL" id="TFK25315.1"/>
    </source>
</evidence>
<evidence type="ECO:0000313" key="6">
    <source>
        <dbReference type="Proteomes" id="UP000307440"/>
    </source>
</evidence>
<dbReference type="PROSITE" id="PS00941">
    <property type="entry name" value="CARBOXYLESTERASE_B_2"/>
    <property type="match status" value="1"/>
</dbReference>
<comment type="similarity">
    <text evidence="1 3">Belongs to the type-B carboxylesterase/lipase family.</text>
</comment>
<feature type="chain" id="PRO_5023027285" description="Carboxylic ester hydrolase" evidence="3">
    <location>
        <begin position="31"/>
        <end position="562"/>
    </location>
</feature>
<dbReference type="GO" id="GO:0016787">
    <property type="term" value="F:hydrolase activity"/>
    <property type="evidence" value="ECO:0007669"/>
    <property type="project" value="UniProtKB-KW"/>
</dbReference>
<keyword evidence="2 3" id="KW-0378">Hydrolase</keyword>
<evidence type="ECO:0000256" key="3">
    <source>
        <dbReference type="RuleBase" id="RU361235"/>
    </source>
</evidence>
<name>A0A5C3KYG0_COPMA</name>